<geneLocation type="plasmid" evidence="7 8">
    <name>pMSPYR101</name>
</geneLocation>
<keyword evidence="3" id="KW-0735">Signal-anchor</keyword>
<name>E6TQ26_MYCSR</name>
<comment type="subcellular location">
    <subcellularLocation>
        <location evidence="1">Cell envelope</location>
    </subcellularLocation>
</comment>
<dbReference type="InterPro" id="IPR036249">
    <property type="entry name" value="Thioredoxin-like_sf"/>
</dbReference>
<dbReference type="PANTHER" id="PTHR42852">
    <property type="entry name" value="THIOL:DISULFIDE INTERCHANGE PROTEIN DSBE"/>
    <property type="match status" value="1"/>
</dbReference>
<dbReference type="RefSeq" id="WP_013470175.1">
    <property type="nucleotide sequence ID" value="NC_014811.1"/>
</dbReference>
<dbReference type="SUPFAM" id="SSF52833">
    <property type="entry name" value="Thioredoxin-like"/>
    <property type="match status" value="1"/>
</dbReference>
<keyword evidence="4" id="KW-1015">Disulfide bond</keyword>
<proteinExistence type="predicted"/>
<keyword evidence="8" id="KW-1185">Reference proteome</keyword>
<evidence type="ECO:0000256" key="3">
    <source>
        <dbReference type="ARBA" id="ARBA00022968"/>
    </source>
</evidence>
<protein>
    <submittedName>
        <fullName evidence="7">Thiol-disulfide isomerase-like thioredoxin</fullName>
    </submittedName>
</protein>
<dbReference type="KEGG" id="msp:Mspyr1_54360"/>
<dbReference type="CDD" id="cd02966">
    <property type="entry name" value="TlpA_like_family"/>
    <property type="match status" value="1"/>
</dbReference>
<accession>E6TQ26</accession>
<gene>
    <name evidence="7" type="ordered locus">Mspyr1_54360</name>
</gene>
<dbReference type="GO" id="GO:0030313">
    <property type="term" value="C:cell envelope"/>
    <property type="evidence" value="ECO:0007669"/>
    <property type="project" value="UniProtKB-SubCell"/>
</dbReference>
<keyword evidence="5" id="KW-0676">Redox-active center</keyword>
<keyword evidence="3" id="KW-0812">Transmembrane</keyword>
<dbReference type="GO" id="GO:0016491">
    <property type="term" value="F:oxidoreductase activity"/>
    <property type="evidence" value="ECO:0007669"/>
    <property type="project" value="InterPro"/>
</dbReference>
<dbReference type="Pfam" id="PF00578">
    <property type="entry name" value="AhpC-TSA"/>
    <property type="match status" value="1"/>
</dbReference>
<evidence type="ECO:0000256" key="1">
    <source>
        <dbReference type="ARBA" id="ARBA00004196"/>
    </source>
</evidence>
<dbReference type="InterPro" id="IPR050553">
    <property type="entry name" value="Thioredoxin_ResA/DsbE_sf"/>
</dbReference>
<dbReference type="Proteomes" id="UP000008916">
    <property type="component" value="Plasmid pMSPYR101"/>
</dbReference>
<dbReference type="InterPro" id="IPR017937">
    <property type="entry name" value="Thioredoxin_CS"/>
</dbReference>
<dbReference type="GO" id="GO:0016853">
    <property type="term" value="F:isomerase activity"/>
    <property type="evidence" value="ECO:0007669"/>
    <property type="project" value="UniProtKB-KW"/>
</dbReference>
<evidence type="ECO:0000259" key="6">
    <source>
        <dbReference type="PROSITE" id="PS51352"/>
    </source>
</evidence>
<dbReference type="GO" id="GO:0016209">
    <property type="term" value="F:antioxidant activity"/>
    <property type="evidence" value="ECO:0007669"/>
    <property type="project" value="InterPro"/>
</dbReference>
<evidence type="ECO:0000256" key="4">
    <source>
        <dbReference type="ARBA" id="ARBA00023157"/>
    </source>
</evidence>
<organism evidence="7 8">
    <name type="scientific">Mycolicibacterium gilvum (strain DSM 45189 / LMG 24558 / Spyr1)</name>
    <name type="common">Mycobacterium gilvum</name>
    <dbReference type="NCBI Taxonomy" id="278137"/>
    <lineage>
        <taxon>Bacteria</taxon>
        <taxon>Bacillati</taxon>
        <taxon>Actinomycetota</taxon>
        <taxon>Actinomycetes</taxon>
        <taxon>Mycobacteriales</taxon>
        <taxon>Mycobacteriaceae</taxon>
        <taxon>Mycolicibacterium</taxon>
    </lineage>
</organism>
<dbReference type="InterPro" id="IPR013766">
    <property type="entry name" value="Thioredoxin_domain"/>
</dbReference>
<dbReference type="AlphaFoldDB" id="E6TQ26"/>
<dbReference type="EMBL" id="CP002386">
    <property type="protein sequence ID" value="ADU01949.1"/>
    <property type="molecule type" value="Genomic_DNA"/>
</dbReference>
<dbReference type="PROSITE" id="PS00194">
    <property type="entry name" value="THIOREDOXIN_1"/>
    <property type="match status" value="1"/>
</dbReference>
<dbReference type="PANTHER" id="PTHR42852:SF6">
    <property type="entry name" value="THIOL:DISULFIDE INTERCHANGE PROTEIN DSBE"/>
    <property type="match status" value="1"/>
</dbReference>
<evidence type="ECO:0000313" key="8">
    <source>
        <dbReference type="Proteomes" id="UP000008916"/>
    </source>
</evidence>
<keyword evidence="7" id="KW-0614">Plasmid</keyword>
<evidence type="ECO:0000256" key="5">
    <source>
        <dbReference type="ARBA" id="ARBA00023284"/>
    </source>
</evidence>
<evidence type="ECO:0000256" key="2">
    <source>
        <dbReference type="ARBA" id="ARBA00022748"/>
    </source>
</evidence>
<feature type="domain" description="Thioredoxin" evidence="6">
    <location>
        <begin position="60"/>
        <end position="202"/>
    </location>
</feature>
<reference evidence="7 8" key="1">
    <citation type="journal article" date="2011" name="Stand. Genomic Sci.">
        <title>Complete genome sequence of Mycobacterium sp. strain (Spyr1) and reclassification to Mycobacterium gilvum Spyr1.</title>
        <authorList>
            <person name="Kallimanis A."/>
            <person name="Karabika E."/>
            <person name="Mavromatis K."/>
            <person name="Lapidus A."/>
            <person name="Labutti K.M."/>
            <person name="Liolios K."/>
            <person name="Ivanova N."/>
            <person name="Goodwin L."/>
            <person name="Woyke T."/>
            <person name="Velentzas A.D."/>
            <person name="Perisynakis A."/>
            <person name="Ouzounis C.C."/>
            <person name="Kyrpides N.C."/>
            <person name="Koukkou A.I."/>
            <person name="Drainas C."/>
        </authorList>
    </citation>
    <scope>NUCLEOTIDE SEQUENCE [LARGE SCALE GENOMIC DNA]</scope>
    <source>
        <strain evidence="8">DSM 45189 / LMG 24558 / Spyr1</strain>
    </source>
</reference>
<sequence>MRGRALAGLVAVAAATVAGVLISHDPVSAPAKQRLAENHLEARADPAATEAGAAPCPAPLPGGSPVPTLSGVMARCLGSSQPVDVGAAVAGAPTLLNLWASWCAPCREEMPVLDAYTDTPGAVRVIGVDVRDRPSSAAALVRDLNIGYPSFTDADAVAGALRAPQLLPLSYLVDTDGSVRRLPMQVLRDVDEVTETVAAALGERQRP</sequence>
<dbReference type="InterPro" id="IPR000866">
    <property type="entry name" value="AhpC/TSA"/>
</dbReference>
<keyword evidence="2" id="KW-0201">Cytochrome c-type biogenesis</keyword>
<dbReference type="GO" id="GO:0017004">
    <property type="term" value="P:cytochrome complex assembly"/>
    <property type="evidence" value="ECO:0007669"/>
    <property type="project" value="UniProtKB-KW"/>
</dbReference>
<dbReference type="Gene3D" id="3.40.30.10">
    <property type="entry name" value="Glutaredoxin"/>
    <property type="match status" value="1"/>
</dbReference>
<dbReference type="PROSITE" id="PS51352">
    <property type="entry name" value="THIOREDOXIN_2"/>
    <property type="match status" value="1"/>
</dbReference>
<dbReference type="HOGENOM" id="CLU_042529_6_1_11"/>
<evidence type="ECO:0000313" key="7">
    <source>
        <dbReference type="EMBL" id="ADU01949.1"/>
    </source>
</evidence>